<accession>A0A3S3NVT8</accession>
<dbReference type="PANTHER" id="PTHR17613">
    <property type="entry name" value="CEREBRAL PROTEIN-11-RELATED"/>
    <property type="match status" value="1"/>
</dbReference>
<sequence length="530" mass="59437">MSEGSKGIESKARREQSESGHSAVSVNHSNGTMDSNPSSALGSSSRDDLDALLPPASDGGRTKTAIEHLLSKINRTKEAIKQEQTSRDENVNEYLKLAANADKHQLQRIKSVFEKKNQKSAQTISQLQKKLESYNKRIRLLETYGFQDSHHRPKEMLRNAGQGLKDVGTNIKEGITGLSGGVIGSIKSGFSVTHTAGEKVITKPRDFFKSRFGKSVPEEANISVTEAEGIEMTSHKASNSQTLPKDSSYTHSHSTKCTSDEESSSITSGSGHIGDAQKIGASVGSSASPAKQHFRFYGSHLLVGDPGSSSAGIIDVEPLLAELRDRKDDCQRLTEEVEAFKTQFQAECALFHQNLQDERYRFERLEEQMNDLIELHQNEIENLKQGIGDMEEKVQYQSEERLRDIHEMLESCQTRISRMEHQQHQHLQQLVNLDSLENTNARALVLKLINVLLTILQVILLLVATLANIVTPFLQTRYNKFKSYNLLAQLTIFVYLVMFSSSKHQTSRKHLNSLNFTLIYSYFIFSEFVF</sequence>
<evidence type="ECO:0000256" key="4">
    <source>
        <dbReference type="ARBA" id="ARBA00022989"/>
    </source>
</evidence>
<keyword evidence="6 9" id="KW-0472">Membrane</keyword>
<feature type="compositionally biased region" description="Basic and acidic residues" evidence="8">
    <location>
        <begin position="1"/>
        <end position="18"/>
    </location>
</feature>
<proteinExistence type="inferred from homology"/>
<organism evidence="10 11">
    <name type="scientific">Dinothrombium tinctorium</name>
    <dbReference type="NCBI Taxonomy" id="1965070"/>
    <lineage>
        <taxon>Eukaryota</taxon>
        <taxon>Metazoa</taxon>
        <taxon>Ecdysozoa</taxon>
        <taxon>Arthropoda</taxon>
        <taxon>Chelicerata</taxon>
        <taxon>Arachnida</taxon>
        <taxon>Acari</taxon>
        <taxon>Acariformes</taxon>
        <taxon>Trombidiformes</taxon>
        <taxon>Prostigmata</taxon>
        <taxon>Anystina</taxon>
        <taxon>Parasitengona</taxon>
        <taxon>Trombidioidea</taxon>
        <taxon>Trombidiidae</taxon>
        <taxon>Dinothrombium</taxon>
    </lineage>
</organism>
<evidence type="ECO:0000256" key="8">
    <source>
        <dbReference type="SAM" id="MobiDB-lite"/>
    </source>
</evidence>
<dbReference type="AlphaFoldDB" id="A0A3S3NVT8"/>
<dbReference type="EMBL" id="NCKU01007172">
    <property type="protein sequence ID" value="RWS02841.1"/>
    <property type="molecule type" value="Genomic_DNA"/>
</dbReference>
<reference evidence="10 11" key="1">
    <citation type="journal article" date="2018" name="Gigascience">
        <title>Genomes of trombidid mites reveal novel predicted allergens and laterally-transferred genes associated with secondary metabolism.</title>
        <authorList>
            <person name="Dong X."/>
            <person name="Chaisiri K."/>
            <person name="Xia D."/>
            <person name="Armstrong S.D."/>
            <person name="Fang Y."/>
            <person name="Donnelly M.J."/>
            <person name="Kadowaki T."/>
            <person name="McGarry J.W."/>
            <person name="Darby A.C."/>
            <person name="Makepeace B.L."/>
        </authorList>
    </citation>
    <scope>NUCLEOTIDE SEQUENCE [LARGE SCALE GENOMIC DNA]</scope>
    <source>
        <strain evidence="10">UoL-WK</strain>
    </source>
</reference>
<feature type="compositionally biased region" description="Polar residues" evidence="8">
    <location>
        <begin position="235"/>
        <end position="257"/>
    </location>
</feature>
<evidence type="ECO:0000313" key="11">
    <source>
        <dbReference type="Proteomes" id="UP000285301"/>
    </source>
</evidence>
<keyword evidence="5 7" id="KW-0175">Coiled coil</keyword>
<feature type="region of interest" description="Disordered" evidence="8">
    <location>
        <begin position="1"/>
        <end position="62"/>
    </location>
</feature>
<dbReference type="GO" id="GO:0012505">
    <property type="term" value="C:endomembrane system"/>
    <property type="evidence" value="ECO:0007669"/>
    <property type="project" value="TreeGrafter"/>
</dbReference>
<dbReference type="OrthoDB" id="1323at2759"/>
<feature type="coiled-coil region" evidence="7">
    <location>
        <begin position="117"/>
        <end position="144"/>
    </location>
</feature>
<name>A0A3S3NVT8_9ACAR</name>
<feature type="transmembrane region" description="Helical" evidence="9">
    <location>
        <begin position="481"/>
        <end position="499"/>
    </location>
</feature>
<evidence type="ECO:0000256" key="6">
    <source>
        <dbReference type="ARBA" id="ARBA00023136"/>
    </source>
</evidence>
<dbReference type="InterPro" id="IPR019394">
    <property type="entry name" value="TEX28/TMCC"/>
</dbReference>
<evidence type="ECO:0000256" key="7">
    <source>
        <dbReference type="SAM" id="Coils"/>
    </source>
</evidence>
<comment type="caution">
    <text evidence="10">The sequence shown here is derived from an EMBL/GenBank/DDBJ whole genome shotgun (WGS) entry which is preliminary data.</text>
</comment>
<dbReference type="Proteomes" id="UP000285301">
    <property type="component" value="Unassembled WGS sequence"/>
</dbReference>
<evidence type="ECO:0000256" key="9">
    <source>
        <dbReference type="SAM" id="Phobius"/>
    </source>
</evidence>
<keyword evidence="4 9" id="KW-1133">Transmembrane helix</keyword>
<dbReference type="Pfam" id="PF10267">
    <property type="entry name" value="Tmemb_cc2"/>
    <property type="match status" value="1"/>
</dbReference>
<feature type="coiled-coil region" evidence="7">
    <location>
        <begin position="323"/>
        <end position="393"/>
    </location>
</feature>
<evidence type="ECO:0000256" key="5">
    <source>
        <dbReference type="ARBA" id="ARBA00023054"/>
    </source>
</evidence>
<feature type="compositionally biased region" description="Polar residues" evidence="8">
    <location>
        <begin position="19"/>
        <end position="36"/>
    </location>
</feature>
<evidence type="ECO:0000256" key="1">
    <source>
        <dbReference type="ARBA" id="ARBA00004370"/>
    </source>
</evidence>
<dbReference type="PANTHER" id="PTHR17613:SF14">
    <property type="entry name" value="DEMENTIN, ISOFORM H"/>
    <property type="match status" value="1"/>
</dbReference>
<keyword evidence="3 9" id="KW-0812">Transmembrane</keyword>
<feature type="transmembrane region" description="Helical" evidence="9">
    <location>
        <begin position="448"/>
        <end position="469"/>
    </location>
</feature>
<comment type="subcellular location">
    <subcellularLocation>
        <location evidence="1">Membrane</location>
    </subcellularLocation>
</comment>
<gene>
    <name evidence="10" type="ORF">B4U79_07090</name>
</gene>
<evidence type="ECO:0000313" key="10">
    <source>
        <dbReference type="EMBL" id="RWS02841.1"/>
    </source>
</evidence>
<dbReference type="GO" id="GO:0016020">
    <property type="term" value="C:membrane"/>
    <property type="evidence" value="ECO:0007669"/>
    <property type="project" value="UniProtKB-SubCell"/>
</dbReference>
<evidence type="ECO:0000256" key="3">
    <source>
        <dbReference type="ARBA" id="ARBA00022692"/>
    </source>
</evidence>
<comment type="similarity">
    <text evidence="2">Belongs to the TEX28 family.</text>
</comment>
<feature type="region of interest" description="Disordered" evidence="8">
    <location>
        <begin position="225"/>
        <end position="273"/>
    </location>
</feature>
<evidence type="ECO:0000256" key="2">
    <source>
        <dbReference type="ARBA" id="ARBA00008108"/>
    </source>
</evidence>
<protein>
    <submittedName>
        <fullName evidence="10">Transmembrane and coiled-coil domains protein 2-like protein</fullName>
    </submittedName>
</protein>
<keyword evidence="11" id="KW-1185">Reference proteome</keyword>
<feature type="compositionally biased region" description="Low complexity" evidence="8">
    <location>
        <begin position="264"/>
        <end position="273"/>
    </location>
</feature>